<gene>
    <name evidence="3" type="ORF">JIN87_17890</name>
</gene>
<proteinExistence type="predicted"/>
<dbReference type="EMBL" id="JAENIL010000035">
    <property type="protein sequence ID" value="MBK1878758.1"/>
    <property type="molecule type" value="Genomic_DNA"/>
</dbReference>
<dbReference type="Proteomes" id="UP000617628">
    <property type="component" value="Unassembled WGS sequence"/>
</dbReference>
<feature type="domain" description="DUF2241" evidence="1">
    <location>
        <begin position="3"/>
        <end position="68"/>
    </location>
</feature>
<dbReference type="AlphaFoldDB" id="A0A934RYM9"/>
<dbReference type="InterPro" id="IPR018717">
    <property type="entry name" value="DUF2241"/>
</dbReference>
<dbReference type="InterPro" id="IPR027795">
    <property type="entry name" value="CASTOR_ACT_dom"/>
</dbReference>
<reference evidence="3" key="1">
    <citation type="submission" date="2021-01" db="EMBL/GenBank/DDBJ databases">
        <title>Modified the classification status of verrucomicrobia.</title>
        <authorList>
            <person name="Feng X."/>
        </authorList>
    </citation>
    <scope>NUCLEOTIDE SEQUENCE</scope>
    <source>
        <strain evidence="3">KCTC 13126</strain>
    </source>
</reference>
<dbReference type="RefSeq" id="WP_200356972.1">
    <property type="nucleotide sequence ID" value="NZ_JAENIL010000035.1"/>
</dbReference>
<evidence type="ECO:0000313" key="4">
    <source>
        <dbReference type="Proteomes" id="UP000617628"/>
    </source>
</evidence>
<name>A0A934RYM9_9BACT</name>
<evidence type="ECO:0000259" key="1">
    <source>
        <dbReference type="Pfam" id="PF10000"/>
    </source>
</evidence>
<dbReference type="InterPro" id="IPR045865">
    <property type="entry name" value="ACT-like_dom_sf"/>
</dbReference>
<keyword evidence="4" id="KW-1185">Reference proteome</keyword>
<dbReference type="PANTHER" id="PTHR39199">
    <property type="entry name" value="BLR5128 PROTEIN"/>
    <property type="match status" value="1"/>
</dbReference>
<dbReference type="Gene3D" id="3.30.2130.10">
    <property type="entry name" value="VC0802-like"/>
    <property type="match status" value="1"/>
</dbReference>
<dbReference type="PANTHER" id="PTHR39199:SF1">
    <property type="entry name" value="BLR5128 PROTEIN"/>
    <property type="match status" value="1"/>
</dbReference>
<organism evidence="3 4">
    <name type="scientific">Pelagicoccus mobilis</name>
    <dbReference type="NCBI Taxonomy" id="415221"/>
    <lineage>
        <taxon>Bacteria</taxon>
        <taxon>Pseudomonadati</taxon>
        <taxon>Verrucomicrobiota</taxon>
        <taxon>Opitutia</taxon>
        <taxon>Puniceicoccales</taxon>
        <taxon>Pelagicoccaceae</taxon>
        <taxon>Pelagicoccus</taxon>
    </lineage>
</organism>
<dbReference type="Pfam" id="PF13840">
    <property type="entry name" value="ACT_7"/>
    <property type="match status" value="1"/>
</dbReference>
<accession>A0A934RYM9</accession>
<sequence>MDGMKDLETLIKSMSPELSEENFVFVSCPSKSLPSDLSPICLFQEEEGTTLICRANEAKQLSLSYTGVWKRITLRVHSALDAVGFLNEITAALAEAGISCNVVSAYYHDHLFVPELDAEKAMNTLRVLSQRHPNPTPRD</sequence>
<protein>
    <submittedName>
        <fullName evidence="3">ACT domain-containing protein</fullName>
    </submittedName>
</protein>
<evidence type="ECO:0000259" key="2">
    <source>
        <dbReference type="Pfam" id="PF13840"/>
    </source>
</evidence>
<comment type="caution">
    <text evidence="3">The sequence shown here is derived from an EMBL/GenBank/DDBJ whole genome shotgun (WGS) entry which is preliminary data.</text>
</comment>
<evidence type="ECO:0000313" key="3">
    <source>
        <dbReference type="EMBL" id="MBK1878758.1"/>
    </source>
</evidence>
<dbReference type="SUPFAM" id="SSF55021">
    <property type="entry name" value="ACT-like"/>
    <property type="match status" value="2"/>
</dbReference>
<dbReference type="Pfam" id="PF10000">
    <property type="entry name" value="ACT_3"/>
    <property type="match status" value="1"/>
</dbReference>
<feature type="domain" description="CASTOR ACT" evidence="2">
    <location>
        <begin position="72"/>
        <end position="126"/>
    </location>
</feature>